<organism evidence="1 2">
    <name type="scientific">Pseudomonas libanensis</name>
    <dbReference type="NCBI Taxonomy" id="75588"/>
    <lineage>
        <taxon>Bacteria</taxon>
        <taxon>Pseudomonadati</taxon>
        <taxon>Pseudomonadota</taxon>
        <taxon>Gammaproteobacteria</taxon>
        <taxon>Pseudomonadales</taxon>
        <taxon>Pseudomonadaceae</taxon>
        <taxon>Pseudomonas</taxon>
    </lineage>
</organism>
<reference evidence="1 2" key="1">
    <citation type="submission" date="2015-02" db="EMBL/GenBank/DDBJ databases">
        <title>Pseudomonas helleri sp. nov. and Pseudomonas weihenstephanensis sp. nov., isolated from raw cows milk.</title>
        <authorList>
            <person name="von Neubeck M."/>
            <person name="Huptas C."/>
            <person name="Wenning M."/>
            <person name="Scherer S."/>
        </authorList>
    </citation>
    <scope>NUCLEOTIDE SEQUENCE [LARGE SCALE GENOMIC DNA]</scope>
    <source>
        <strain evidence="1 2">DSM 17149</strain>
    </source>
</reference>
<dbReference type="PATRIC" id="fig|75588.4.peg.759"/>
<accession>A0A0R2Y477</accession>
<name>A0A0R2Y477_9PSED</name>
<dbReference type="EMBL" id="JYLH01000013">
    <property type="protein sequence ID" value="KRP43215.1"/>
    <property type="molecule type" value="Genomic_DNA"/>
</dbReference>
<evidence type="ECO:0000313" key="2">
    <source>
        <dbReference type="Proteomes" id="UP000051446"/>
    </source>
</evidence>
<proteinExistence type="predicted"/>
<dbReference type="AlphaFoldDB" id="A0A0R2Y477"/>
<dbReference type="Proteomes" id="UP000051446">
    <property type="component" value="Unassembled WGS sequence"/>
</dbReference>
<evidence type="ECO:0000313" key="1">
    <source>
        <dbReference type="EMBL" id="KRP43215.1"/>
    </source>
</evidence>
<gene>
    <name evidence="1" type="ORF">TU73_20030</name>
</gene>
<comment type="caution">
    <text evidence="1">The sequence shown here is derived from an EMBL/GenBank/DDBJ whole genome shotgun (WGS) entry which is preliminary data.</text>
</comment>
<protein>
    <submittedName>
        <fullName evidence="1">Uncharacterized protein</fullName>
    </submittedName>
</protein>
<sequence>MWRMSMDPISMAAGAAGAVPLVAGIVDKGLDAANGAMDLCNKAMDMAGEGSKIGGEEQQPEGQVNF</sequence>